<dbReference type="AlphaFoldDB" id="B3JNS7"/>
<evidence type="ECO:0000313" key="1">
    <source>
        <dbReference type="EMBL" id="EDU99492.1"/>
    </source>
</evidence>
<proteinExistence type="predicted"/>
<comment type="caution">
    <text evidence="1">The sequence shown here is derived from an EMBL/GenBank/DDBJ whole genome shotgun (WGS) entry which is preliminary data.</text>
</comment>
<sequence>MSMKKAILLPMLCLIALCGCEKSTELSEITGNPETETPENGSLTFQLNADKTTCNLLDLTTFSISFNRTVSMWDISNQFDSIVWIVEDKDKNLHSFRIMEQQEKTFLWSHCFYYPGEYKTYLSGYKDKEETFRSETINLQVVTKDFLGWKWNEFPDEPDQKRTGTVNLFNSDFELTYYNHLSDNGVPGWNLYIFNSAGEDEQVFYEKSSDVLYRYITGIYGAPSIDKNSPDLAEAYTADFDYHHDHATPLAIWETDQTRIVQLRIDDSWPIAYIYAEPLSRR</sequence>
<accession>B3JNS7</accession>
<protein>
    <submittedName>
        <fullName evidence="1">Uncharacterized protein</fullName>
    </submittedName>
</protein>
<dbReference type="eggNOG" id="ENOG5032ZKP">
    <property type="taxonomic scope" value="Bacteria"/>
</dbReference>
<evidence type="ECO:0000313" key="2">
    <source>
        <dbReference type="Proteomes" id="UP000003146"/>
    </source>
</evidence>
<dbReference type="HOGENOM" id="CLU_080375_0_0_10"/>
<organism evidence="1 2">
    <name type="scientific">Phocaeicola coprocola DSM 17136</name>
    <dbReference type="NCBI Taxonomy" id="470145"/>
    <lineage>
        <taxon>Bacteria</taxon>
        <taxon>Pseudomonadati</taxon>
        <taxon>Bacteroidota</taxon>
        <taxon>Bacteroidia</taxon>
        <taxon>Bacteroidales</taxon>
        <taxon>Bacteroidaceae</taxon>
        <taxon>Phocaeicola</taxon>
    </lineage>
</organism>
<gene>
    <name evidence="1" type="ORF">BACCOP_03593</name>
</gene>
<name>B3JNS7_9BACT</name>
<reference evidence="1 2" key="1">
    <citation type="submission" date="2008-04" db="EMBL/GenBank/DDBJ databases">
        <title>Draft genome sequence of Bacteroides coprocola (DSM 17136).</title>
        <authorList>
            <person name="Sudarsanam P."/>
            <person name="Ley R."/>
            <person name="Guruge J."/>
            <person name="Turnbaugh P.J."/>
            <person name="Mahowald M."/>
            <person name="Liep D."/>
            <person name="Gordon J."/>
        </authorList>
    </citation>
    <scope>NUCLEOTIDE SEQUENCE [LARGE SCALE GENOMIC DNA]</scope>
    <source>
        <strain evidence="1 2">DSM 17136</strain>
    </source>
</reference>
<dbReference type="EMBL" id="ABIY02000118">
    <property type="protein sequence ID" value="EDU99492.1"/>
    <property type="molecule type" value="Genomic_DNA"/>
</dbReference>
<dbReference type="PROSITE" id="PS51257">
    <property type="entry name" value="PROKAR_LIPOPROTEIN"/>
    <property type="match status" value="1"/>
</dbReference>
<dbReference type="Proteomes" id="UP000003146">
    <property type="component" value="Unassembled WGS sequence"/>
</dbReference>
<reference evidence="1 2" key="2">
    <citation type="submission" date="2008-04" db="EMBL/GenBank/DDBJ databases">
        <authorList>
            <person name="Fulton L."/>
            <person name="Clifton S."/>
            <person name="Fulton B."/>
            <person name="Xu J."/>
            <person name="Minx P."/>
            <person name="Pepin K.H."/>
            <person name="Johnson M."/>
            <person name="Thiruvilangam P."/>
            <person name="Bhonagiri V."/>
            <person name="Nash W.E."/>
            <person name="Mardis E.R."/>
            <person name="Wilson R.K."/>
        </authorList>
    </citation>
    <scope>NUCLEOTIDE SEQUENCE [LARGE SCALE GENOMIC DNA]</scope>
    <source>
        <strain evidence="1 2">DSM 17136</strain>
    </source>
</reference>